<evidence type="ECO:0000313" key="1">
    <source>
        <dbReference type="Proteomes" id="UP000050640"/>
    </source>
</evidence>
<evidence type="ECO:0000313" key="2">
    <source>
        <dbReference type="WBParaSite" id="EEL_0000583201-mRNA-1"/>
    </source>
</evidence>
<dbReference type="Proteomes" id="UP000050640">
    <property type="component" value="Unplaced"/>
</dbReference>
<proteinExistence type="predicted"/>
<accession>A0A0R3RUV7</accession>
<protein>
    <submittedName>
        <fullName evidence="2">Uncharacterized protein</fullName>
    </submittedName>
</protein>
<organism evidence="1 2">
    <name type="scientific">Elaeophora elaphi</name>
    <dbReference type="NCBI Taxonomy" id="1147741"/>
    <lineage>
        <taxon>Eukaryota</taxon>
        <taxon>Metazoa</taxon>
        <taxon>Ecdysozoa</taxon>
        <taxon>Nematoda</taxon>
        <taxon>Chromadorea</taxon>
        <taxon>Rhabditida</taxon>
        <taxon>Spirurina</taxon>
        <taxon>Spiruromorpha</taxon>
        <taxon>Filarioidea</taxon>
        <taxon>Onchocercidae</taxon>
        <taxon>Elaeophora</taxon>
    </lineage>
</organism>
<sequence length="229" mass="26571">MSLCTQHYSCSHFTLANCEDNWGFLKCERFTKNVEIMHNCFCLRLLLKNATERELLLLPTLSYQNDDPPSNIRLRILIENLHSELAKANNVTIEIHDPNFWLEITSDIDQSVLRKLPAKDHQKSISVDDESFCPTRVYVSRLSPWRVVIIAVLINPQHILMATSFIVPTVPLLIFHCDEPWIAHHLALNEPWRCETYISDHRTKSPTSTLAHLNRQIRKTENSTSNIFI</sequence>
<name>A0A0R3RUV7_9BILA</name>
<dbReference type="AlphaFoldDB" id="A0A0R3RUV7"/>
<reference evidence="2" key="1">
    <citation type="submission" date="2017-02" db="UniProtKB">
        <authorList>
            <consortium name="WormBaseParasite"/>
        </authorList>
    </citation>
    <scope>IDENTIFICATION</scope>
</reference>
<dbReference type="WBParaSite" id="EEL_0000583201-mRNA-1">
    <property type="protein sequence ID" value="EEL_0000583201-mRNA-1"/>
    <property type="gene ID" value="EEL_0000583201"/>
</dbReference>
<keyword evidence="1" id="KW-1185">Reference proteome</keyword>